<dbReference type="Gene3D" id="3.90.180.10">
    <property type="entry name" value="Medium-chain alcohol dehydrogenases, catalytic domain"/>
    <property type="match status" value="1"/>
</dbReference>
<comment type="caution">
    <text evidence="5">The sequence shown here is derived from an EMBL/GenBank/DDBJ whole genome shotgun (WGS) entry which is preliminary data.</text>
</comment>
<dbReference type="PANTHER" id="PTHR45348:SF5">
    <property type="entry name" value="OXIDOREDUCTASE, PUTATIVE (AFU_ORTHOLOGUE AFUA_8G01420)-RELATED"/>
    <property type="match status" value="1"/>
</dbReference>
<evidence type="ECO:0000313" key="5">
    <source>
        <dbReference type="EMBL" id="KAF9887547.1"/>
    </source>
</evidence>
<dbReference type="InterPro" id="IPR036291">
    <property type="entry name" value="NAD(P)-bd_dom_sf"/>
</dbReference>
<dbReference type="InterPro" id="IPR013154">
    <property type="entry name" value="ADH-like_N"/>
</dbReference>
<comment type="similarity">
    <text evidence="1">Belongs to the zinc-containing alcohol dehydrogenase family.</text>
</comment>
<dbReference type="SUPFAM" id="SSF50129">
    <property type="entry name" value="GroES-like"/>
    <property type="match status" value="1"/>
</dbReference>
<name>A0AAD4GSD8_ASPNN</name>
<gene>
    <name evidence="5" type="ORF">FE257_010125</name>
</gene>
<evidence type="ECO:0000256" key="2">
    <source>
        <dbReference type="ARBA" id="ARBA00022741"/>
    </source>
</evidence>
<reference evidence="5" key="1">
    <citation type="journal article" date="2019" name="Beilstein J. Org. Chem.">
        <title>Nanangenines: drimane sesquiterpenoids as the dominant metabolite cohort of a novel Australian fungus, Aspergillus nanangensis.</title>
        <authorList>
            <person name="Lacey H.J."/>
            <person name="Gilchrist C.L.M."/>
            <person name="Crombie A."/>
            <person name="Kalaitzis J.A."/>
            <person name="Vuong D."/>
            <person name="Rutledge P.J."/>
            <person name="Turner P."/>
            <person name="Pitt J.I."/>
            <person name="Lacey E."/>
            <person name="Chooi Y.H."/>
            <person name="Piggott A.M."/>
        </authorList>
    </citation>
    <scope>NUCLEOTIDE SEQUENCE</scope>
    <source>
        <strain evidence="5">MST-FP2251</strain>
    </source>
</reference>
<evidence type="ECO:0000256" key="3">
    <source>
        <dbReference type="ARBA" id="ARBA00023002"/>
    </source>
</evidence>
<protein>
    <recommendedName>
        <fullName evidence="4">Enoyl reductase (ER) domain-containing protein</fullName>
    </recommendedName>
</protein>
<dbReference type="CDD" id="cd08249">
    <property type="entry name" value="enoyl_reductase_like"/>
    <property type="match status" value="1"/>
</dbReference>
<dbReference type="InterPro" id="IPR020843">
    <property type="entry name" value="ER"/>
</dbReference>
<evidence type="ECO:0000256" key="1">
    <source>
        <dbReference type="ARBA" id="ARBA00008072"/>
    </source>
</evidence>
<evidence type="ECO:0000313" key="6">
    <source>
        <dbReference type="Proteomes" id="UP001194746"/>
    </source>
</evidence>
<accession>A0AAD4GSD8</accession>
<dbReference type="Proteomes" id="UP001194746">
    <property type="component" value="Unassembled WGS sequence"/>
</dbReference>
<proteinExistence type="inferred from homology"/>
<feature type="domain" description="Enoyl reductase (ER)" evidence="4">
    <location>
        <begin position="9"/>
        <end position="335"/>
    </location>
</feature>
<dbReference type="PANTHER" id="PTHR45348">
    <property type="entry name" value="HYPOTHETICAL OXIDOREDUCTASE (EUROFUNG)"/>
    <property type="match status" value="1"/>
</dbReference>
<dbReference type="SMART" id="SM00829">
    <property type="entry name" value="PKS_ER"/>
    <property type="match status" value="1"/>
</dbReference>
<evidence type="ECO:0000259" key="4">
    <source>
        <dbReference type="SMART" id="SM00829"/>
    </source>
</evidence>
<dbReference type="Pfam" id="PF08240">
    <property type="entry name" value="ADH_N"/>
    <property type="match status" value="1"/>
</dbReference>
<dbReference type="GO" id="GO:0000166">
    <property type="term" value="F:nucleotide binding"/>
    <property type="evidence" value="ECO:0007669"/>
    <property type="project" value="UniProtKB-KW"/>
</dbReference>
<keyword evidence="3" id="KW-0560">Oxidoreductase</keyword>
<dbReference type="InterPro" id="IPR011032">
    <property type="entry name" value="GroES-like_sf"/>
</dbReference>
<dbReference type="SUPFAM" id="SSF51735">
    <property type="entry name" value="NAD(P)-binding Rossmann-fold domains"/>
    <property type="match status" value="1"/>
</dbReference>
<dbReference type="GO" id="GO:0016651">
    <property type="term" value="F:oxidoreductase activity, acting on NAD(P)H"/>
    <property type="evidence" value="ECO:0007669"/>
    <property type="project" value="InterPro"/>
</dbReference>
<dbReference type="InterPro" id="IPR047122">
    <property type="entry name" value="Trans-enoyl_RdTase-like"/>
</dbReference>
<dbReference type="AlphaFoldDB" id="A0AAD4GSD8"/>
<keyword evidence="6" id="KW-1185">Reference proteome</keyword>
<keyword evidence="2" id="KW-0547">Nucleotide-binding</keyword>
<dbReference type="Gene3D" id="3.40.50.720">
    <property type="entry name" value="NAD(P)-binding Rossmann-like Domain"/>
    <property type="match status" value="1"/>
</dbReference>
<sequence length="348" mass="36927">MKEALIAPGPSVTIVDTPIPTPTADQVLIQVVVSGTNPKDWKVPEWTKLTVNQGDDIAGIVSSVGANVTEFKPGDRVAAFHQMLQPGGSYAEYAISEQHTTFHLPREVSFEEAATIPLAAMTTAVALYKHLSLPPPWQPAQQRTPLIIYGGASAIGGYALQFARRSNIHPLIVVAGKGIPFVEAHLDRSQGDAVVDYRDGDEAVVAGIKKALAAAGVGEGEVRAAYDAVSEKGSYQNLSRVLTPGAKIALILPGKKYPEIPAGIQTAVMSVGEVHGEEERDRDFGAVFFRVIAKGLRDGWFRPHPSVVVPGGLGGLQTALTNLKEGKASAVKYVVRIAETEGVDVSKI</sequence>
<reference evidence="5" key="2">
    <citation type="submission" date="2020-02" db="EMBL/GenBank/DDBJ databases">
        <authorList>
            <person name="Gilchrist C.L.M."/>
            <person name="Chooi Y.-H."/>
        </authorList>
    </citation>
    <scope>NUCLEOTIDE SEQUENCE</scope>
    <source>
        <strain evidence="5">MST-FP2251</strain>
    </source>
</reference>
<organism evidence="5 6">
    <name type="scientific">Aspergillus nanangensis</name>
    <dbReference type="NCBI Taxonomy" id="2582783"/>
    <lineage>
        <taxon>Eukaryota</taxon>
        <taxon>Fungi</taxon>
        <taxon>Dikarya</taxon>
        <taxon>Ascomycota</taxon>
        <taxon>Pezizomycotina</taxon>
        <taxon>Eurotiomycetes</taxon>
        <taxon>Eurotiomycetidae</taxon>
        <taxon>Eurotiales</taxon>
        <taxon>Aspergillaceae</taxon>
        <taxon>Aspergillus</taxon>
        <taxon>Aspergillus subgen. Circumdati</taxon>
    </lineage>
</organism>
<dbReference type="EMBL" id="VCAU01000060">
    <property type="protein sequence ID" value="KAF9887547.1"/>
    <property type="molecule type" value="Genomic_DNA"/>
</dbReference>